<accession>A0AAV8YHT6</accession>
<protein>
    <recommendedName>
        <fullName evidence="3">DDE Tnp4 domain-containing protein</fullName>
    </recommendedName>
</protein>
<name>A0AAV8YHT6_9CUCU</name>
<evidence type="ECO:0000313" key="5">
    <source>
        <dbReference type="Proteomes" id="UP001162156"/>
    </source>
</evidence>
<evidence type="ECO:0000256" key="2">
    <source>
        <dbReference type="ARBA" id="ARBA00022723"/>
    </source>
</evidence>
<sequence>MGERNEPNRIQFFVEQTIFRSTAKEFQSHFRVTLEAFEWLHDRIQPQLQNNNVTGRNSIVPKKQLLAVLWLLATPDSYRIVTNGYAEMAGIWGVRGMIDRTYIPIKAPPVEPQVYVNRKCFHGITLQVVCDHDRRIIDAFTGYLNSVSDVRIFRNSDLYRHISQNPPNYFEENIGDKFYPNNNWCLPPYINGGNLLLWQQNFTGYMLKQDR</sequence>
<dbReference type="EMBL" id="JANEYF010002187">
    <property type="protein sequence ID" value="KAJ8950076.1"/>
    <property type="molecule type" value="Genomic_DNA"/>
</dbReference>
<evidence type="ECO:0000313" key="4">
    <source>
        <dbReference type="EMBL" id="KAJ8950076.1"/>
    </source>
</evidence>
<dbReference type="GO" id="GO:0046872">
    <property type="term" value="F:metal ion binding"/>
    <property type="evidence" value="ECO:0007669"/>
    <property type="project" value="UniProtKB-KW"/>
</dbReference>
<dbReference type="Pfam" id="PF13359">
    <property type="entry name" value="DDE_Tnp_4"/>
    <property type="match status" value="1"/>
</dbReference>
<proteinExistence type="predicted"/>
<gene>
    <name evidence="4" type="ORF">NQ314_008082</name>
</gene>
<comment type="cofactor">
    <cofactor evidence="1">
        <name>a divalent metal cation</name>
        <dbReference type="ChEBI" id="CHEBI:60240"/>
    </cofactor>
</comment>
<dbReference type="InterPro" id="IPR027806">
    <property type="entry name" value="HARBI1_dom"/>
</dbReference>
<keyword evidence="5" id="KW-1185">Reference proteome</keyword>
<evidence type="ECO:0000256" key="1">
    <source>
        <dbReference type="ARBA" id="ARBA00001968"/>
    </source>
</evidence>
<comment type="caution">
    <text evidence="4">The sequence shown here is derived from an EMBL/GenBank/DDBJ whole genome shotgun (WGS) entry which is preliminary data.</text>
</comment>
<evidence type="ECO:0000259" key="3">
    <source>
        <dbReference type="Pfam" id="PF13359"/>
    </source>
</evidence>
<reference evidence="4" key="1">
    <citation type="journal article" date="2023" name="Insect Mol. Biol.">
        <title>Genome sequencing provides insights into the evolution of gene families encoding plant cell wall-degrading enzymes in longhorned beetles.</title>
        <authorList>
            <person name="Shin N.R."/>
            <person name="Okamura Y."/>
            <person name="Kirsch R."/>
            <person name="Pauchet Y."/>
        </authorList>
    </citation>
    <scope>NUCLEOTIDE SEQUENCE</scope>
    <source>
        <strain evidence="4">RBIC_L_NR</strain>
    </source>
</reference>
<dbReference type="AlphaFoldDB" id="A0AAV8YHT6"/>
<dbReference type="Proteomes" id="UP001162156">
    <property type="component" value="Unassembled WGS sequence"/>
</dbReference>
<feature type="domain" description="DDE Tnp4" evidence="3">
    <location>
        <begin position="98"/>
        <end position="194"/>
    </location>
</feature>
<organism evidence="4 5">
    <name type="scientific">Rhamnusium bicolor</name>
    <dbReference type="NCBI Taxonomy" id="1586634"/>
    <lineage>
        <taxon>Eukaryota</taxon>
        <taxon>Metazoa</taxon>
        <taxon>Ecdysozoa</taxon>
        <taxon>Arthropoda</taxon>
        <taxon>Hexapoda</taxon>
        <taxon>Insecta</taxon>
        <taxon>Pterygota</taxon>
        <taxon>Neoptera</taxon>
        <taxon>Endopterygota</taxon>
        <taxon>Coleoptera</taxon>
        <taxon>Polyphaga</taxon>
        <taxon>Cucujiformia</taxon>
        <taxon>Chrysomeloidea</taxon>
        <taxon>Cerambycidae</taxon>
        <taxon>Lepturinae</taxon>
        <taxon>Rhagiini</taxon>
        <taxon>Rhamnusium</taxon>
    </lineage>
</organism>
<keyword evidence="2" id="KW-0479">Metal-binding</keyword>